<protein>
    <submittedName>
        <fullName evidence="1">Uncharacterized protein</fullName>
    </submittedName>
</protein>
<gene>
    <name evidence="1" type="ORF">GCM10007874_45960</name>
</gene>
<evidence type="ECO:0000313" key="1">
    <source>
        <dbReference type="EMBL" id="GLS21579.1"/>
    </source>
</evidence>
<keyword evidence="2" id="KW-1185">Reference proteome</keyword>
<comment type="caution">
    <text evidence="1">The sequence shown here is derived from an EMBL/GenBank/DDBJ whole genome shotgun (WGS) entry which is preliminary data.</text>
</comment>
<sequence>MARTAAKVKGFGCREAYESLSCRNPRATVDGYGDFDLRLMSAMARPLEASAAMDADRLLR</sequence>
<reference evidence="2" key="1">
    <citation type="journal article" date="2019" name="Int. J. Syst. Evol. Microbiol.">
        <title>The Global Catalogue of Microorganisms (GCM) 10K type strain sequencing project: providing services to taxonomists for standard genome sequencing and annotation.</title>
        <authorList>
            <consortium name="The Broad Institute Genomics Platform"/>
            <consortium name="The Broad Institute Genome Sequencing Center for Infectious Disease"/>
            <person name="Wu L."/>
            <person name="Ma J."/>
        </authorList>
    </citation>
    <scope>NUCLEOTIDE SEQUENCE [LARGE SCALE GENOMIC DNA]</scope>
    <source>
        <strain evidence="2">NBRC 101365</strain>
    </source>
</reference>
<evidence type="ECO:0000313" key="2">
    <source>
        <dbReference type="Proteomes" id="UP001156882"/>
    </source>
</evidence>
<proteinExistence type="predicted"/>
<dbReference type="EMBL" id="BSPC01000051">
    <property type="protein sequence ID" value="GLS21579.1"/>
    <property type="molecule type" value="Genomic_DNA"/>
</dbReference>
<name>A0ABQ6CN62_9HYPH</name>
<organism evidence="1 2">
    <name type="scientific">Labrys miyagiensis</name>
    <dbReference type="NCBI Taxonomy" id="346912"/>
    <lineage>
        <taxon>Bacteria</taxon>
        <taxon>Pseudomonadati</taxon>
        <taxon>Pseudomonadota</taxon>
        <taxon>Alphaproteobacteria</taxon>
        <taxon>Hyphomicrobiales</taxon>
        <taxon>Xanthobacteraceae</taxon>
        <taxon>Labrys</taxon>
    </lineage>
</organism>
<accession>A0ABQ6CN62</accession>
<dbReference type="Proteomes" id="UP001156882">
    <property type="component" value="Unassembled WGS sequence"/>
</dbReference>